<sequence length="211" mass="23750">MVNKIAFSILILVVAFIADVQNQEIANEIQSSKNASIEVNPIKLRIAFIRDCRNRRDSLLLRKISYPKYIQIPGTMELNASGIVRKQLPKDWNIETEITVDMPVLGLVKVPCDECTFNNVCNDKILAKCKEFLKKNPDSTLTCNCDLDRGAHQLPKLEIPLALSNVKNAARAQMINKYSNNKGSVIKLEIVLKSAENNQRFGCFNAIFVVE</sequence>
<keyword evidence="1 2" id="KW-0732">Signal</keyword>
<evidence type="ECO:0000256" key="2">
    <source>
        <dbReference type="SAM" id="SignalP"/>
    </source>
</evidence>
<accession>A0A3M7Q394</accession>
<keyword evidence="4" id="KW-1185">Reference proteome</keyword>
<protein>
    <submittedName>
        <fullName evidence="3">Uncharacterized protein</fullName>
    </submittedName>
</protein>
<gene>
    <name evidence="3" type="ORF">BpHYR1_030600</name>
</gene>
<dbReference type="InterPro" id="IPR036846">
    <property type="entry name" value="GM2-AP_sf"/>
</dbReference>
<feature type="signal peptide" evidence="2">
    <location>
        <begin position="1"/>
        <end position="22"/>
    </location>
</feature>
<comment type="caution">
    <text evidence="3">The sequence shown here is derived from an EMBL/GenBank/DDBJ whole genome shotgun (WGS) entry which is preliminary data.</text>
</comment>
<evidence type="ECO:0000313" key="4">
    <source>
        <dbReference type="Proteomes" id="UP000276133"/>
    </source>
</evidence>
<reference evidence="3 4" key="1">
    <citation type="journal article" date="2018" name="Sci. Rep.">
        <title>Genomic signatures of local adaptation to the degree of environmental predictability in rotifers.</title>
        <authorList>
            <person name="Franch-Gras L."/>
            <person name="Hahn C."/>
            <person name="Garcia-Roger E.M."/>
            <person name="Carmona M.J."/>
            <person name="Serra M."/>
            <person name="Gomez A."/>
        </authorList>
    </citation>
    <scope>NUCLEOTIDE SEQUENCE [LARGE SCALE GENOMIC DNA]</scope>
    <source>
        <strain evidence="3">HYR1</strain>
    </source>
</reference>
<dbReference type="Gene3D" id="2.70.220.10">
    <property type="entry name" value="Ganglioside GM2 activator"/>
    <property type="match status" value="1"/>
</dbReference>
<name>A0A3M7Q394_BRAPC</name>
<proteinExistence type="predicted"/>
<evidence type="ECO:0000256" key="1">
    <source>
        <dbReference type="ARBA" id="ARBA00022729"/>
    </source>
</evidence>
<dbReference type="Proteomes" id="UP000276133">
    <property type="component" value="Unassembled WGS sequence"/>
</dbReference>
<feature type="chain" id="PRO_5018295140" evidence="2">
    <location>
        <begin position="23"/>
        <end position="211"/>
    </location>
</feature>
<dbReference type="EMBL" id="REGN01007555">
    <property type="protein sequence ID" value="RNA05926.1"/>
    <property type="molecule type" value="Genomic_DNA"/>
</dbReference>
<dbReference type="SUPFAM" id="SSF63707">
    <property type="entry name" value="Ganglioside M2 (gm2) activator"/>
    <property type="match status" value="1"/>
</dbReference>
<dbReference type="AlphaFoldDB" id="A0A3M7Q394"/>
<organism evidence="3 4">
    <name type="scientific">Brachionus plicatilis</name>
    <name type="common">Marine rotifer</name>
    <name type="synonym">Brachionus muelleri</name>
    <dbReference type="NCBI Taxonomy" id="10195"/>
    <lineage>
        <taxon>Eukaryota</taxon>
        <taxon>Metazoa</taxon>
        <taxon>Spiralia</taxon>
        <taxon>Gnathifera</taxon>
        <taxon>Rotifera</taxon>
        <taxon>Eurotatoria</taxon>
        <taxon>Monogononta</taxon>
        <taxon>Pseudotrocha</taxon>
        <taxon>Ploima</taxon>
        <taxon>Brachionidae</taxon>
        <taxon>Brachionus</taxon>
    </lineage>
</organism>
<dbReference type="OrthoDB" id="10382940at2759"/>
<evidence type="ECO:0000313" key="3">
    <source>
        <dbReference type="EMBL" id="RNA05926.1"/>
    </source>
</evidence>